<evidence type="ECO:0000313" key="26">
    <source>
        <dbReference type="Proteomes" id="UP000248484"/>
    </source>
</evidence>
<sequence>MTNDMSASGISCTSYSSSFCPQILNSERNFHGGRNFYLNKKNLSLAGFPRQRIVPSFQKEFLLEDKEPLANRKRGIDAQLLAALPKVAELRKIFEPKRKEFSDMKRKERIARRLEGIETDTQPILLQSCTGLVSHHLLEEDLPRYTRATDPASPHIGQSNEEEETLDSSLGKQTRSKHCTEASGIHGDSPYGSSIMDTQSLESKAERIARYKAERRRQLAERYGLTLDPEADAESPSRYTKSRKDPETAEKRGGKSDRSAESSKDSGACYSRTEIPGLRSCMAESQDHALHRRDGVSDTEVPLDVENQRRGQEPSATGPAQDLPPAGEGSSSFPFSGRDCAHGEVPRSPKPTRSLPGPSPGQPASPSHSTGDLPLPAEARASTGKPKHEWFLQKDSEGDTPSLINWPSRVKVREKLVREGSARSSPELAPESLTQRRHQPVPGHHLAFQSENSAFNRVSGKAASSARQPIHSYVQPADLSHTITLAASDTPESVSRYSWVGSATQTVTKPPPSKVLEGERGDTPVLHICESKAEDDVLFSEALEKSRRALLALEDRGPGRSQEDPSGTEDSGKPATSTVTSEPQKEPESLARPPPAQQPTERMGRSEMVVYVQSESVSQGHKKEAEPTRKHKVLTRSLSDYTGPPQLQAPKATAPASRRDPELQTSKAESEVGLLDTKVSVAQLRDAFLQSARASKRPELHSRVEGSSEGAGLPTSVERERGSRKPRRYFSPGESRKTCERFRTQPITSAERKESDRSTSNSEMPAAEDEEKVDERARLSVAAKRLLFREMEKSFDEKNVPKRRSRNAAVEQRLRRLQDRSHTQPVTTEEVVIAATLQASAHQKALARDQANEGRDSAEQGEPDLSTLSLAEKLALFNKLSQPVSKAISTRNRLDVRHRRMNARYQTQPVTLGEVEQVQSGKLIPFCPTVNTSVSTPASTVSPMYAGNLRTKPPLGDSASAAEQKFPSSLESSDSPVRSILKSQAWQSLVEAGGSKGMSREFEETESKGVLTGGDGGVTKYGSLEEAEPSYPMLSRAREGDSHKEPIYAVPRKGSLEHARPPMAQFGDEPKEFATAQSTAQGSPDWKDRQLFEEKVDVENVTKRRFSLKELGDSTAERTGAAARTAAPVSWRQREPAGPPREKPRRSPGAECAAEEAKAPAAEGGLDSPGRTMSIKERLALLKKSGEEDWRNRLNRKQEYGKASVTSSLHTQEAGQSLKKKRVTESRESQMTIEERKQLITVREDAWKTRGRGAANDSTQFTVAGRMVKRGLASPTAITPVASPICSRTRGTTPVSRPLEDIEARPDMQLESDLKLDRLETFLRRLNNKVGGMQETVLTVTGKSVKEVMRPDDEETFARFYRSMDSALPRSPVELDEDFDVIFDPCAPKLTSSVAEHKRAVRPKRRVQASKNPLKTLAAREDLLQGYTEQRLNVAFVESKRMKVEKMSANSSFSEVTLAGLASKENFSNVSLRSVNLTEQNSNNSAVPYRKLMLLQVKGRRHVQTRLVEPRASSLNSGDCSLLLSPHHCFLWVGEFANVIEKAKASELASLIQTKRELGCRAAYIQTVEEGINTHTHAAKDFWKLLGGQTSYQSAGDPKEDELYETAIIETNCIYRLVDDKLVPVDDYWGKIPRCCLLQSQEVLVFDFGSEVYVWHGKEVTLAQRKIAFQLAKHLWNGTFDYENCDINPLDPGECNPLIPRKGQGRPDWAIFGRLTEHNETILFKEKFLDWTELKRPHEKNASELAQHKDDPRAEAKAYDVTRMVPVPQTAAGTVLDGVDVGRGYGLVQGDDRRQLEIAGVSVDVWHILEFDYSRLPKQSIGQFHEGDAYVVKWKLTVSTAVGSRQKAEHPVRVTGKEKCVYFFWQGRQSTVSEKGTSALMTVQLDEERGAQVQVLQGKEPPCFLQCFQGGMVVHSGRREEEEENAQSEWRLYCVRGEVPVEGNLLEVACHCSSLRSRTSMVVLNVHKALIYLWHGCKAQAHTKEVGRTAANKIKEQCPLEAGLHSSSKVTIHECDEGAEPLGFWDALGRRDRKAYDCMLQDPGNFNFTPRLFILSSSSGDFSATEFMYPARDPSVVNSMPFLQEDLYSAPQPALFLVDNHHEVYLWQGWWPVENKITGSARIRWASDRKSAMETVLQYCRGKNLKKPPPKSYLIHAGLEPLTFTNMFPSWEHREDIAEITEMDTEVSNQITLVEDVLAKLCKTIYPLADLLARPLPEGVDPLKLEIYLTDEDFEFALDMTRDEYSALPAWKQVNLKKAKGLF</sequence>
<feature type="region of interest" description="Disordered" evidence="24">
    <location>
        <begin position="306"/>
        <end position="404"/>
    </location>
</feature>
<evidence type="ECO:0000256" key="4">
    <source>
        <dbReference type="ARBA" id="ARBA00004264"/>
    </source>
</evidence>
<dbReference type="RefSeq" id="XP_028351748.1">
    <property type="nucleotide sequence ID" value="XM_028495947.1"/>
</dbReference>
<evidence type="ECO:0000256" key="22">
    <source>
        <dbReference type="ARBA" id="ARBA00078566"/>
    </source>
</evidence>
<feature type="region of interest" description="Disordered" evidence="24">
    <location>
        <begin position="795"/>
        <end position="825"/>
    </location>
</feature>
<feature type="domain" description="HP" evidence="25">
    <location>
        <begin position="2200"/>
        <end position="2263"/>
    </location>
</feature>
<dbReference type="CTD" id="6840"/>
<dbReference type="CDD" id="cd11289">
    <property type="entry name" value="gelsolin_S2_like"/>
    <property type="match status" value="1"/>
</dbReference>
<dbReference type="InterPro" id="IPR003128">
    <property type="entry name" value="Villin_headpiece"/>
</dbReference>
<feature type="region of interest" description="Disordered" evidence="24">
    <location>
        <begin position="1199"/>
        <end position="1232"/>
    </location>
</feature>
<evidence type="ECO:0000256" key="5">
    <source>
        <dbReference type="ARBA" id="ARBA00004413"/>
    </source>
</evidence>
<organism evidence="26 27">
    <name type="scientific">Physeter macrocephalus</name>
    <name type="common">Sperm whale</name>
    <name type="synonym">Physeter catodon</name>
    <dbReference type="NCBI Taxonomy" id="9755"/>
    <lineage>
        <taxon>Eukaryota</taxon>
        <taxon>Metazoa</taxon>
        <taxon>Chordata</taxon>
        <taxon>Craniata</taxon>
        <taxon>Vertebrata</taxon>
        <taxon>Euteleostomi</taxon>
        <taxon>Mammalia</taxon>
        <taxon>Eutheria</taxon>
        <taxon>Laurasiatheria</taxon>
        <taxon>Artiodactyla</taxon>
        <taxon>Whippomorpha</taxon>
        <taxon>Cetacea</taxon>
        <taxon>Odontoceti</taxon>
        <taxon>Physeteridae</taxon>
        <taxon>Physeter</taxon>
    </lineage>
</organism>
<evidence type="ECO:0000256" key="10">
    <source>
        <dbReference type="ARBA" id="ARBA00022553"/>
    </source>
</evidence>
<dbReference type="GO" id="GO:0051014">
    <property type="term" value="P:actin filament severing"/>
    <property type="evidence" value="ECO:0007669"/>
    <property type="project" value="TreeGrafter"/>
</dbReference>
<dbReference type="GO" id="GO:0051015">
    <property type="term" value="F:actin filament binding"/>
    <property type="evidence" value="ECO:0007669"/>
    <property type="project" value="InterPro"/>
</dbReference>
<feature type="region of interest" description="Disordered" evidence="24">
    <location>
        <begin position="222"/>
        <end position="271"/>
    </location>
</feature>
<dbReference type="InterPro" id="IPR007122">
    <property type="entry name" value="Villin/Gelsolin"/>
</dbReference>
<dbReference type="GO" id="GO:0005546">
    <property type="term" value="F:phosphatidylinositol-4,5-bisphosphate binding"/>
    <property type="evidence" value="ECO:0007669"/>
    <property type="project" value="TreeGrafter"/>
</dbReference>
<dbReference type="Gene3D" id="3.40.20.10">
    <property type="entry name" value="Severin"/>
    <property type="match status" value="5"/>
</dbReference>
<reference evidence="27" key="1">
    <citation type="submission" date="2025-08" db="UniProtKB">
        <authorList>
            <consortium name="RefSeq"/>
        </authorList>
    </citation>
    <scope>IDENTIFICATION</scope>
    <source>
        <tissue evidence="27">Muscle</tissue>
    </source>
</reference>
<dbReference type="FunFam" id="3.40.20.10:FF:000017">
    <property type="entry name" value="Supervillin"/>
    <property type="match status" value="1"/>
</dbReference>
<dbReference type="GO" id="GO:0099512">
    <property type="term" value="C:supramolecular fiber"/>
    <property type="evidence" value="ECO:0007669"/>
    <property type="project" value="UniProtKB-ARBA"/>
</dbReference>
<evidence type="ECO:0000256" key="13">
    <source>
        <dbReference type="ARBA" id="ARBA00022949"/>
    </source>
</evidence>
<protein>
    <recommendedName>
        <fullName evidence="21">Supervillin</fullName>
    </recommendedName>
    <alternativeName>
        <fullName evidence="22">Archvillin</fullName>
    </alternativeName>
    <alternativeName>
        <fullName evidence="23">p205/p250</fullName>
    </alternativeName>
</protein>
<feature type="region of interest" description="Disordered" evidence="24">
    <location>
        <begin position="950"/>
        <end position="976"/>
    </location>
</feature>
<feature type="region of interest" description="Disordered" evidence="24">
    <location>
        <begin position="992"/>
        <end position="1031"/>
    </location>
</feature>
<keyword evidence="13" id="KW-0965">Cell junction</keyword>
<keyword evidence="14" id="KW-0472">Membrane</keyword>
<dbReference type="GO" id="GO:0002102">
    <property type="term" value="C:podosome"/>
    <property type="evidence" value="ECO:0007669"/>
    <property type="project" value="UniProtKB-SubCell"/>
</dbReference>
<feature type="compositionally biased region" description="Basic and acidic residues" evidence="24">
    <location>
        <begin position="998"/>
        <end position="1007"/>
    </location>
</feature>
<feature type="compositionally biased region" description="Polar residues" evidence="24">
    <location>
        <begin position="564"/>
        <end position="582"/>
    </location>
</feature>
<feature type="region of interest" description="Disordered" evidence="24">
    <location>
        <begin position="844"/>
        <end position="863"/>
    </location>
</feature>
<keyword evidence="11" id="KW-0677">Repeat</keyword>
<dbReference type="GO" id="GO:0051016">
    <property type="term" value="P:barbed-end actin filament capping"/>
    <property type="evidence" value="ECO:0007669"/>
    <property type="project" value="TreeGrafter"/>
</dbReference>
<keyword evidence="9" id="KW-0963">Cytoplasm</keyword>
<feature type="compositionally biased region" description="Low complexity" evidence="24">
    <location>
        <begin position="1117"/>
        <end position="1127"/>
    </location>
</feature>
<evidence type="ECO:0000256" key="12">
    <source>
        <dbReference type="ARBA" id="ARBA00022837"/>
    </source>
</evidence>
<dbReference type="PANTHER" id="PTHR11977:SF45">
    <property type="entry name" value="SUPERVILLIN"/>
    <property type="match status" value="1"/>
</dbReference>
<dbReference type="Gene3D" id="1.10.950.10">
    <property type="entry name" value="Villin headpiece domain"/>
    <property type="match status" value="1"/>
</dbReference>
<feature type="compositionally biased region" description="Polar residues" evidence="24">
    <location>
        <begin position="966"/>
        <end position="976"/>
    </location>
</feature>
<feature type="compositionally biased region" description="Basic and acidic residues" evidence="24">
    <location>
        <begin position="550"/>
        <end position="563"/>
    </location>
</feature>
<dbReference type="SUPFAM" id="SSF47050">
    <property type="entry name" value="VHP, Villin headpiece domain"/>
    <property type="match status" value="1"/>
</dbReference>
<feature type="compositionally biased region" description="Basic and acidic residues" evidence="24">
    <location>
        <begin position="1223"/>
        <end position="1232"/>
    </location>
</feature>
<dbReference type="FunFam" id="1.10.950.10:FF:000003">
    <property type="entry name" value="supervillin isoform X2"/>
    <property type="match status" value="1"/>
</dbReference>
<keyword evidence="10" id="KW-0597">Phosphoprotein</keyword>
<dbReference type="GO" id="GO:0005737">
    <property type="term" value="C:cytoplasm"/>
    <property type="evidence" value="ECO:0007669"/>
    <property type="project" value="TreeGrafter"/>
</dbReference>
<dbReference type="GO" id="GO:0008154">
    <property type="term" value="P:actin polymerization or depolymerization"/>
    <property type="evidence" value="ECO:0007669"/>
    <property type="project" value="TreeGrafter"/>
</dbReference>
<evidence type="ECO:0000313" key="27">
    <source>
        <dbReference type="RefSeq" id="XP_028351748.1"/>
    </source>
</evidence>
<accession>A0A455BVC3</accession>
<keyword evidence="26" id="KW-1185">Reference proteome</keyword>
<feature type="compositionally biased region" description="Basic and acidic residues" evidence="24">
    <location>
        <begin position="696"/>
        <end position="706"/>
    </location>
</feature>
<evidence type="ECO:0000259" key="25">
    <source>
        <dbReference type="PROSITE" id="PS51089"/>
    </source>
</evidence>
<keyword evidence="12" id="KW-0106">Calcium</keyword>
<feature type="compositionally biased region" description="Basic and acidic residues" evidence="24">
    <location>
        <begin position="734"/>
        <end position="743"/>
    </location>
</feature>
<dbReference type="SMART" id="SM00153">
    <property type="entry name" value="VHP"/>
    <property type="match status" value="1"/>
</dbReference>
<evidence type="ECO:0000256" key="14">
    <source>
        <dbReference type="ARBA" id="ARBA00023136"/>
    </source>
</evidence>
<comment type="subunit">
    <text evidence="20">Associates with F-actin. Interacts with NEB. Interacts with MYH9. Interacts with MYLK. Interacts with TASOR.</text>
</comment>
<dbReference type="CDD" id="cd11293">
    <property type="entry name" value="gelsolin_S4_like"/>
    <property type="match status" value="1"/>
</dbReference>
<evidence type="ECO:0000256" key="7">
    <source>
        <dbReference type="ARBA" id="ARBA00008418"/>
    </source>
</evidence>
<feature type="region of interest" description="Disordered" evidence="24">
    <location>
        <begin position="550"/>
        <end position="677"/>
    </location>
</feature>
<keyword evidence="16" id="KW-0206">Cytoskeleton</keyword>
<evidence type="ECO:0000256" key="2">
    <source>
        <dbReference type="ARBA" id="ARBA00004214"/>
    </source>
</evidence>
<comment type="subcellular location">
    <subcellularLocation>
        <location evidence="5">Cell membrane</location>
        <topology evidence="5">Peripheral membrane protein</topology>
        <orientation evidence="5">Cytoplasmic side</orientation>
    </subcellularLocation>
    <subcellularLocation>
        <location evidence="4">Cell projection</location>
        <location evidence="4">Invadopodium</location>
    </subcellularLocation>
    <subcellularLocation>
        <location evidence="1">Cell projection</location>
        <location evidence="1">Podosome</location>
    </subcellularLocation>
    <subcellularLocation>
        <location evidence="6">Cleavage furrow</location>
    </subcellularLocation>
    <subcellularLocation>
        <location evidence="3">Cytoplasm</location>
        <location evidence="3">Cytoskeleton</location>
    </subcellularLocation>
    <subcellularLocation>
        <location evidence="2">Midbody</location>
    </subcellularLocation>
</comment>
<dbReference type="GO" id="GO:0030496">
    <property type="term" value="C:midbody"/>
    <property type="evidence" value="ECO:0007669"/>
    <property type="project" value="UniProtKB-SubCell"/>
</dbReference>
<feature type="region of interest" description="Disordered" evidence="24">
    <location>
        <begin position="1064"/>
        <end position="1091"/>
    </location>
</feature>
<dbReference type="PROSITE" id="PS51089">
    <property type="entry name" value="HP"/>
    <property type="match status" value="1"/>
</dbReference>
<comment type="similarity">
    <text evidence="7">Belongs to the villin/gelsolin family.</text>
</comment>
<dbReference type="InterPro" id="IPR029006">
    <property type="entry name" value="ADF-H/Gelsolin-like_dom_sf"/>
</dbReference>
<feature type="region of interest" description="Disordered" evidence="24">
    <location>
        <begin position="691"/>
        <end position="775"/>
    </location>
</feature>
<dbReference type="CDD" id="cd11288">
    <property type="entry name" value="gelsolin_S5_like"/>
    <property type="match status" value="1"/>
</dbReference>
<feature type="compositionally biased region" description="Basic and acidic residues" evidence="24">
    <location>
        <begin position="386"/>
        <end position="397"/>
    </location>
</feature>
<feature type="region of interest" description="Disordered" evidence="24">
    <location>
        <begin position="1108"/>
        <end position="1172"/>
    </location>
</feature>
<evidence type="ECO:0000256" key="9">
    <source>
        <dbReference type="ARBA" id="ARBA00022490"/>
    </source>
</evidence>
<evidence type="ECO:0000256" key="18">
    <source>
        <dbReference type="ARBA" id="ARBA00054035"/>
    </source>
</evidence>
<keyword evidence="17" id="KW-0966">Cell projection</keyword>
<dbReference type="GeneID" id="102980320"/>
<evidence type="ECO:0000256" key="1">
    <source>
        <dbReference type="ARBA" id="ARBA00004188"/>
    </source>
</evidence>
<dbReference type="FunFam" id="3.40.20.10:FF:000013">
    <property type="entry name" value="supervillin isoform X1"/>
    <property type="match status" value="1"/>
</dbReference>
<dbReference type="Pfam" id="PF00626">
    <property type="entry name" value="Gelsolin"/>
    <property type="match status" value="1"/>
</dbReference>
<evidence type="ECO:0000256" key="20">
    <source>
        <dbReference type="ARBA" id="ARBA00062243"/>
    </source>
</evidence>
<evidence type="ECO:0000256" key="23">
    <source>
        <dbReference type="ARBA" id="ARBA00082677"/>
    </source>
</evidence>
<name>A0A455BVC3_PHYMC</name>
<comment type="function">
    <text evidence="18">Forms a high-affinity link between the actin cytoskeleton and the membrane. Is among the first costameric proteins to assemble during myogenesis and it contributes to myogenic membrane structure and differentiation. Appears to be involved in myosin II assembly. May modulate myosin II regulation through MLCK during cell spreading, an initial step in cell migration. May play a role in invadopodial function.</text>
</comment>
<dbReference type="CDD" id="cd11280">
    <property type="entry name" value="gelsolin_like"/>
    <property type="match status" value="1"/>
</dbReference>
<dbReference type="Proteomes" id="UP000248484">
    <property type="component" value="Chromosome 11"/>
</dbReference>
<evidence type="ECO:0000256" key="11">
    <source>
        <dbReference type="ARBA" id="ARBA00022737"/>
    </source>
</evidence>
<feature type="region of interest" description="Disordered" evidence="24">
    <location>
        <begin position="147"/>
        <end position="196"/>
    </location>
</feature>
<dbReference type="Pfam" id="PF02209">
    <property type="entry name" value="VHP"/>
    <property type="match status" value="1"/>
</dbReference>
<gene>
    <name evidence="27" type="primary">SVIL</name>
</gene>
<keyword evidence="15" id="KW-0009">Actin-binding</keyword>
<evidence type="ECO:0000256" key="17">
    <source>
        <dbReference type="ARBA" id="ARBA00023273"/>
    </source>
</evidence>
<evidence type="ECO:0000256" key="3">
    <source>
        <dbReference type="ARBA" id="ARBA00004245"/>
    </source>
</evidence>
<evidence type="ECO:0000256" key="21">
    <source>
        <dbReference type="ARBA" id="ARBA00069763"/>
    </source>
</evidence>
<evidence type="ECO:0000256" key="15">
    <source>
        <dbReference type="ARBA" id="ARBA00023203"/>
    </source>
</evidence>
<feature type="compositionally biased region" description="Basic and acidic residues" evidence="24">
    <location>
        <begin position="242"/>
        <end position="264"/>
    </location>
</feature>
<dbReference type="SMART" id="SM00262">
    <property type="entry name" value="GEL"/>
    <property type="match status" value="5"/>
</dbReference>
<evidence type="ECO:0000256" key="24">
    <source>
        <dbReference type="SAM" id="MobiDB-lite"/>
    </source>
</evidence>
<feature type="compositionally biased region" description="Basic and acidic residues" evidence="24">
    <location>
        <begin position="846"/>
        <end position="858"/>
    </location>
</feature>
<feature type="compositionally biased region" description="Polar residues" evidence="24">
    <location>
        <begin position="1204"/>
        <end position="1215"/>
    </location>
</feature>
<keyword evidence="8" id="KW-1003">Cell membrane</keyword>
<dbReference type="SUPFAM" id="SSF55753">
    <property type="entry name" value="Actin depolymerizing proteins"/>
    <property type="match status" value="5"/>
</dbReference>
<dbReference type="PANTHER" id="PTHR11977">
    <property type="entry name" value="VILLIN"/>
    <property type="match status" value="1"/>
</dbReference>
<dbReference type="GO" id="GO:0032154">
    <property type="term" value="C:cleavage furrow"/>
    <property type="evidence" value="ECO:0007669"/>
    <property type="project" value="UniProtKB-SubCell"/>
</dbReference>
<dbReference type="InterPro" id="IPR007123">
    <property type="entry name" value="Gelsolin-like_dom"/>
</dbReference>
<feature type="compositionally biased region" description="Basic and acidic residues" evidence="24">
    <location>
        <begin position="812"/>
        <end position="822"/>
    </location>
</feature>
<evidence type="ECO:0000256" key="8">
    <source>
        <dbReference type="ARBA" id="ARBA00022475"/>
    </source>
</evidence>
<dbReference type="GO" id="GO:0042995">
    <property type="term" value="C:cell projection"/>
    <property type="evidence" value="ECO:0007669"/>
    <property type="project" value="UniProtKB-SubCell"/>
</dbReference>
<evidence type="ECO:0000256" key="16">
    <source>
        <dbReference type="ARBA" id="ARBA00023212"/>
    </source>
</evidence>
<dbReference type="InterPro" id="IPR036886">
    <property type="entry name" value="Villin_headpiece_dom_sf"/>
</dbReference>
<dbReference type="FunFam" id="3.40.20.10:FF:000016">
    <property type="entry name" value="supervillin isoform X2"/>
    <property type="match status" value="1"/>
</dbReference>
<proteinExistence type="inferred from homology"/>
<evidence type="ECO:0000256" key="6">
    <source>
        <dbReference type="ARBA" id="ARBA00004626"/>
    </source>
</evidence>
<comment type="function">
    <text evidence="19">May be involved in modulation of focal adhesions. Supervillin-mediated down-regulation of focal adhesions involves binding to TRIP6. Plays a role in cytokinesis through KIF14 interaction.</text>
</comment>
<feature type="region of interest" description="Disordered" evidence="24">
    <location>
        <begin position="417"/>
        <end position="440"/>
    </location>
</feature>
<evidence type="ECO:0000256" key="19">
    <source>
        <dbReference type="ARBA" id="ARBA00060267"/>
    </source>
</evidence>